<proteinExistence type="predicted"/>
<gene>
    <name evidence="1" type="ORF">TBRA_LOCUS6204</name>
</gene>
<organism evidence="1 2">
    <name type="scientific">Trichogramma brassicae</name>
    <dbReference type="NCBI Taxonomy" id="86971"/>
    <lineage>
        <taxon>Eukaryota</taxon>
        <taxon>Metazoa</taxon>
        <taxon>Ecdysozoa</taxon>
        <taxon>Arthropoda</taxon>
        <taxon>Hexapoda</taxon>
        <taxon>Insecta</taxon>
        <taxon>Pterygota</taxon>
        <taxon>Neoptera</taxon>
        <taxon>Endopterygota</taxon>
        <taxon>Hymenoptera</taxon>
        <taxon>Apocrita</taxon>
        <taxon>Proctotrupomorpha</taxon>
        <taxon>Chalcidoidea</taxon>
        <taxon>Trichogrammatidae</taxon>
        <taxon>Trichogramma</taxon>
    </lineage>
</organism>
<sequence>MYRARGASESEFDQRSCAMHWRRKSISCRTFTRGATHLRRADARGVRKPGDREIFKYNAHVRQRRRRRRRIRIHIIIHKHYMWRVLKDFRTSIFERPRKSYNARGEESAAVSSSALQQQQQLSSNRSLRLSNYSSLVLYVCSTRGCGIGVYIKLLEK</sequence>
<accession>A0A6H5ICQ0</accession>
<dbReference type="Proteomes" id="UP000479190">
    <property type="component" value="Unassembled WGS sequence"/>
</dbReference>
<reference evidence="1 2" key="1">
    <citation type="submission" date="2020-02" db="EMBL/GenBank/DDBJ databases">
        <authorList>
            <person name="Ferguson B K."/>
        </authorList>
    </citation>
    <scope>NUCLEOTIDE SEQUENCE [LARGE SCALE GENOMIC DNA]</scope>
</reference>
<evidence type="ECO:0000313" key="2">
    <source>
        <dbReference type="Proteomes" id="UP000479190"/>
    </source>
</evidence>
<dbReference type="EMBL" id="CADCXV010000739">
    <property type="protein sequence ID" value="CAB0034306.1"/>
    <property type="molecule type" value="Genomic_DNA"/>
</dbReference>
<evidence type="ECO:0000313" key="1">
    <source>
        <dbReference type="EMBL" id="CAB0034306.1"/>
    </source>
</evidence>
<protein>
    <submittedName>
        <fullName evidence="1">Uncharacterized protein</fullName>
    </submittedName>
</protein>
<keyword evidence="2" id="KW-1185">Reference proteome</keyword>
<name>A0A6H5ICQ0_9HYME</name>
<dbReference type="AlphaFoldDB" id="A0A6H5ICQ0"/>